<feature type="transmembrane region" description="Helical" evidence="1">
    <location>
        <begin position="12"/>
        <end position="35"/>
    </location>
</feature>
<keyword evidence="1" id="KW-1133">Transmembrane helix</keyword>
<evidence type="ECO:0008006" key="4">
    <source>
        <dbReference type="Google" id="ProtNLM"/>
    </source>
</evidence>
<keyword evidence="3" id="KW-1185">Reference proteome</keyword>
<sequence length="355" mass="38130">MKGFERKLGVAWVGILLAIGLILIGVAVAIGPAGIDFGFDFGWSLDGQRFDRSYQESLNDAIKSIDIYTLNGEVEIIGWEESFISLEVKQTVKVSSEDLKEKYFEETKPVVTVLDGLLKIVTPRLQQTGEFRGQGASIYLRVPIELLEEVVARTSNGKMKAASLNSYINVESSNGGIEVYSINGRVVAETSNGPINARDITGPMQFQSSNGSFTGTRLEGDLRITTSNASINVENSSSNISALTSNGSINITDCTLMGTTNSFRTSNSKVTVNSALPSQGTLELTSSNGQIVLFVPEDIRAYIDASTSNGRVDITGLSITVSSMSKTSIKGNLNNGSDLDITLRTSNADIVLKKK</sequence>
<reference evidence="2 3" key="1">
    <citation type="submission" date="2017-01" db="EMBL/GenBank/DDBJ databases">
        <authorList>
            <person name="Erauso G."/>
        </authorList>
    </citation>
    <scope>NUCLEOTIDE SEQUENCE [LARGE SCALE GENOMIC DNA]</scope>
    <source>
        <strain evidence="2">MESINF1</strain>
    </source>
</reference>
<dbReference type="EMBL" id="LS974202">
    <property type="protein sequence ID" value="SSC12911.1"/>
    <property type="molecule type" value="Genomic_DNA"/>
</dbReference>
<accession>A0A7Z7LF21</accession>
<dbReference type="AlphaFoldDB" id="A0A7Z7LF21"/>
<dbReference type="Proteomes" id="UP000250796">
    <property type="component" value="Chromosome MESINF"/>
</dbReference>
<keyword evidence="1" id="KW-0812">Transmembrane</keyword>
<evidence type="ECO:0000313" key="2">
    <source>
        <dbReference type="EMBL" id="SSC12911.1"/>
    </source>
</evidence>
<evidence type="ECO:0000256" key="1">
    <source>
        <dbReference type="SAM" id="Phobius"/>
    </source>
</evidence>
<organism evidence="2 3">
    <name type="scientific">Mesotoga infera</name>
    <dbReference type="NCBI Taxonomy" id="1236046"/>
    <lineage>
        <taxon>Bacteria</taxon>
        <taxon>Thermotogati</taxon>
        <taxon>Thermotogota</taxon>
        <taxon>Thermotogae</taxon>
        <taxon>Kosmotogales</taxon>
        <taxon>Kosmotogaceae</taxon>
        <taxon>Mesotoga</taxon>
    </lineage>
</organism>
<gene>
    <name evidence="2" type="ORF">MESINF_1467</name>
</gene>
<dbReference type="RefSeq" id="WP_169699130.1">
    <property type="nucleotide sequence ID" value="NZ_LS974202.1"/>
</dbReference>
<name>A0A7Z7LF21_9BACT</name>
<protein>
    <recommendedName>
        <fullName evidence="4">Adhesin domain-containing protein</fullName>
    </recommendedName>
</protein>
<evidence type="ECO:0000313" key="3">
    <source>
        <dbReference type="Proteomes" id="UP000250796"/>
    </source>
</evidence>
<keyword evidence="1" id="KW-0472">Membrane</keyword>
<dbReference type="KEGG" id="minf:MESINF_1467"/>
<proteinExistence type="predicted"/>